<dbReference type="InterPro" id="IPR014747">
    <property type="entry name" value="Bac_photo_RC_H_C"/>
</dbReference>
<dbReference type="NCBIfam" id="TIGR02271">
    <property type="entry name" value="YsnF/AvaK domain"/>
    <property type="match status" value="1"/>
</dbReference>
<protein>
    <submittedName>
        <fullName evidence="3">DUF2382 domain-containing protein</fullName>
    </submittedName>
</protein>
<dbReference type="Proteomes" id="UP001600165">
    <property type="component" value="Unassembled WGS sequence"/>
</dbReference>
<reference evidence="3 4" key="1">
    <citation type="submission" date="2024-10" db="EMBL/GenBank/DDBJ databases">
        <authorList>
            <person name="Ratan Roy A."/>
            <person name="Morales Sandoval P.H."/>
            <person name="De Los Santos Villalobos S."/>
            <person name="Chakraborty S."/>
            <person name="Mukherjee J."/>
        </authorList>
    </citation>
    <scope>NUCLEOTIDE SEQUENCE [LARGE SCALE GENOMIC DNA]</scope>
    <source>
        <strain evidence="3 4">S1</strain>
    </source>
</reference>
<evidence type="ECO:0000259" key="2">
    <source>
        <dbReference type="Pfam" id="PF09557"/>
    </source>
</evidence>
<evidence type="ECO:0000259" key="1">
    <source>
        <dbReference type="Pfam" id="PF05239"/>
    </source>
</evidence>
<dbReference type="Pfam" id="PF05239">
    <property type="entry name" value="PRC"/>
    <property type="match status" value="1"/>
</dbReference>
<keyword evidence="4" id="KW-1185">Reference proteome</keyword>
<accession>A0ABW6IFL8</accession>
<dbReference type="InterPro" id="IPR052967">
    <property type="entry name" value="Stress_Response_Assoc"/>
</dbReference>
<comment type="caution">
    <text evidence="3">The sequence shown here is derived from an EMBL/GenBank/DDBJ whole genome shotgun (WGS) entry which is preliminary data.</text>
</comment>
<dbReference type="EMBL" id="JBHZOL010000075">
    <property type="protein sequence ID" value="MFE4106985.1"/>
    <property type="molecule type" value="Genomic_DNA"/>
</dbReference>
<dbReference type="Gene3D" id="3.90.50.10">
    <property type="entry name" value="Photosynthetic Reaction Center, subunit H, domain 2"/>
    <property type="match status" value="1"/>
</dbReference>
<dbReference type="SUPFAM" id="SSF50346">
    <property type="entry name" value="PRC-barrel domain"/>
    <property type="match status" value="1"/>
</dbReference>
<dbReference type="InterPro" id="IPR027275">
    <property type="entry name" value="PRC-brl_dom"/>
</dbReference>
<organism evidence="3 4">
    <name type="scientific">Almyronema epifaneia S1</name>
    <dbReference type="NCBI Taxonomy" id="2991925"/>
    <lineage>
        <taxon>Bacteria</taxon>
        <taxon>Bacillati</taxon>
        <taxon>Cyanobacteriota</taxon>
        <taxon>Cyanophyceae</taxon>
        <taxon>Nodosilineales</taxon>
        <taxon>Nodosilineaceae</taxon>
        <taxon>Almyronema</taxon>
        <taxon>Almyronema epifaneia</taxon>
    </lineage>
</organism>
<evidence type="ECO:0000313" key="4">
    <source>
        <dbReference type="Proteomes" id="UP001600165"/>
    </source>
</evidence>
<dbReference type="InterPro" id="IPR011033">
    <property type="entry name" value="PRC_barrel-like_sf"/>
</dbReference>
<evidence type="ECO:0000313" key="3">
    <source>
        <dbReference type="EMBL" id="MFE4106985.1"/>
    </source>
</evidence>
<dbReference type="PANTHER" id="PTHR38463:SF1">
    <property type="entry name" value="STRESS RESPONSE PROTEIN YSNF"/>
    <property type="match status" value="1"/>
</dbReference>
<dbReference type="PANTHER" id="PTHR38463">
    <property type="entry name" value="STRESS RESPONSE PROTEIN YSNF"/>
    <property type="match status" value="1"/>
</dbReference>
<sequence>MALYKFKDFYPNYRETFGDSILTDFEHYSVYTESENQVGSIKNFLVDQTGRFRYVVVDTGFWIFGKKVLLPIGLAHFDYDRKRIYVDGLSRQQVENLPEYHHDQVVDEAHEDRVREGYRPQAQQRAKRQFMGQTYTPNDEYYTGDRTVTQPTSGLANTPAEASQEMVAQPRNRAAYAYDREPTYYGLSQEDNHEQLRLYEERLVTHKNRHKAGEVQVGKRIETNTVEASAPVESERVVIERTPLDTARPVGNTATPSFNEGEVARMEVYEEEVNIEKQPFVREEVNVRKEVDHDEVRARETVRREELDVQTDGNPTIDRR</sequence>
<gene>
    <name evidence="3" type="ORF">ACFVKH_11890</name>
</gene>
<dbReference type="Pfam" id="PF09557">
    <property type="entry name" value="DUF2382"/>
    <property type="match status" value="1"/>
</dbReference>
<feature type="domain" description="DUF2382" evidence="2">
    <location>
        <begin position="196"/>
        <end position="309"/>
    </location>
</feature>
<name>A0ABW6IFL8_9CYAN</name>
<dbReference type="RefSeq" id="WP_377965267.1">
    <property type="nucleotide sequence ID" value="NZ_JBHZOL010000075.1"/>
</dbReference>
<dbReference type="InterPro" id="IPR019060">
    <property type="entry name" value="DUF2382"/>
</dbReference>
<proteinExistence type="predicted"/>
<feature type="domain" description="PRC-barrel" evidence="1">
    <location>
        <begin position="22"/>
        <end position="90"/>
    </location>
</feature>